<dbReference type="EMBL" id="CAJNOO010015052">
    <property type="protein sequence ID" value="CAF1517170.1"/>
    <property type="molecule type" value="Genomic_DNA"/>
</dbReference>
<name>A0A820L904_9BILA</name>
<sequence length="25" mass="2840">DPNDKSLRKVELVVCILGIIRERAC</sequence>
<dbReference type="EMBL" id="CAJOAX010064026">
    <property type="protein sequence ID" value="CAF4351994.1"/>
    <property type="molecule type" value="Genomic_DNA"/>
</dbReference>
<proteinExistence type="predicted"/>
<evidence type="ECO:0000313" key="2">
    <source>
        <dbReference type="EMBL" id="CAF4351994.1"/>
    </source>
</evidence>
<comment type="caution">
    <text evidence="2">The sequence shown here is derived from an EMBL/GenBank/DDBJ whole genome shotgun (WGS) entry which is preliminary data.</text>
</comment>
<protein>
    <submittedName>
        <fullName evidence="2">Uncharacterized protein</fullName>
    </submittedName>
</protein>
<evidence type="ECO:0000313" key="3">
    <source>
        <dbReference type="Proteomes" id="UP000663823"/>
    </source>
</evidence>
<dbReference type="AlphaFoldDB" id="A0A820L904"/>
<organism evidence="2 3">
    <name type="scientific">Rotaria sordida</name>
    <dbReference type="NCBI Taxonomy" id="392033"/>
    <lineage>
        <taxon>Eukaryota</taxon>
        <taxon>Metazoa</taxon>
        <taxon>Spiralia</taxon>
        <taxon>Gnathifera</taxon>
        <taxon>Rotifera</taxon>
        <taxon>Eurotatoria</taxon>
        <taxon>Bdelloidea</taxon>
        <taxon>Philodinida</taxon>
        <taxon>Philodinidae</taxon>
        <taxon>Rotaria</taxon>
    </lineage>
</organism>
<dbReference type="Proteomes" id="UP000663823">
    <property type="component" value="Unassembled WGS sequence"/>
</dbReference>
<evidence type="ECO:0000313" key="1">
    <source>
        <dbReference type="EMBL" id="CAF1517170.1"/>
    </source>
</evidence>
<accession>A0A820L904</accession>
<gene>
    <name evidence="2" type="ORF">OTI717_LOCUS43586</name>
    <name evidence="1" type="ORF">RFH988_LOCUS39220</name>
</gene>
<feature type="non-terminal residue" evidence="2">
    <location>
        <position position="1"/>
    </location>
</feature>
<dbReference type="Proteomes" id="UP000663882">
    <property type="component" value="Unassembled WGS sequence"/>
</dbReference>
<reference evidence="2" key="1">
    <citation type="submission" date="2021-02" db="EMBL/GenBank/DDBJ databases">
        <authorList>
            <person name="Nowell W R."/>
        </authorList>
    </citation>
    <scope>NUCLEOTIDE SEQUENCE</scope>
</reference>